<dbReference type="InterPro" id="IPR036724">
    <property type="entry name" value="Cobalamin-bd_sf"/>
</dbReference>
<accession>A0ABV9QAP2</accession>
<evidence type="ECO:0000259" key="7">
    <source>
        <dbReference type="Pfam" id="PF01642"/>
    </source>
</evidence>
<comment type="cofactor">
    <cofactor evidence="1">
        <name>adenosylcob(III)alamin</name>
        <dbReference type="ChEBI" id="CHEBI:18408"/>
    </cofactor>
</comment>
<dbReference type="SUPFAM" id="SSF51703">
    <property type="entry name" value="Cobalamin (vitamin B12)-dependent enzymes"/>
    <property type="match status" value="1"/>
</dbReference>
<dbReference type="CDD" id="cd03677">
    <property type="entry name" value="MM_CoA_mutase_beta"/>
    <property type="match status" value="1"/>
</dbReference>
<sequence length="719" mass="79968">MKQDALVNHLQNDDNELRLFSEFPIPSYEQWREVTEKSLKGASFETKLMTNTYEEFTLQPIYRKEDIERLLHVSNFPGFAPYVRGTKALGYVIRPWEVCQEISPGTPEEFNRAAQNDLQRGQTMLNLVLDRAALSGLNPDEAKPEDVGNKGVSIFRREDLDTALDDINLEKVPLYIQTGALGLPILALLLSHLEAQGKDPQKLSGCIGMNPLGALVQEGTIPCPLETAYDAMEQITNWAIRNAPQLQTILVEGHPYHNAGGSAVQELAFSLATAVEYIRALLNRGSSIEEIASKIRFSFSIGSNFFMEIAKVRAARMLWANIVRAFGGSDEVQKMTIHARTSAWTKTIHDPYVNMLRSTTEAFAAIVGGVDSLHVSPFDEAIRTADEFSRRIARNTQFILEQEANLSRVVDPAGGSWYVESLTDSIAQKAWELFQQVEDKGGMLKALQSGYPQDQIEQVAAKRRENIARRKDRLVGTNMYPNLQEPSLHVEKRGSTYKERAAAVESHQKSYNRGPIEEALQELKASSDQLVEKALKAALAGASLGELTKVIVHSNKERIEVKPVHIHRGAEPFEFLRTQAELYKNRTGSRPKVFLVSMGPISKHKPRADFCTGFFEVGGFEVLQNHGFPTIDEAAQAALASGASIVVICSDDESYPEIVPSLSRSIQRGNPEITVLLAGNPADNDADKYKQAGVDDFIHVRTNCYEMLLNLQRKKGIVS</sequence>
<keyword evidence="9" id="KW-1185">Reference proteome</keyword>
<evidence type="ECO:0000313" key="8">
    <source>
        <dbReference type="EMBL" id="MFC4769700.1"/>
    </source>
</evidence>
<dbReference type="SUPFAM" id="SSF52242">
    <property type="entry name" value="Cobalamin (vitamin B12)-binding domain"/>
    <property type="match status" value="1"/>
</dbReference>
<dbReference type="NCBIfam" id="TIGR00641">
    <property type="entry name" value="acid_CoA_mut_N"/>
    <property type="match status" value="1"/>
</dbReference>
<reference evidence="9" key="1">
    <citation type="journal article" date="2019" name="Int. J. Syst. Evol. Microbiol.">
        <title>The Global Catalogue of Microorganisms (GCM) 10K type strain sequencing project: providing services to taxonomists for standard genome sequencing and annotation.</title>
        <authorList>
            <consortium name="The Broad Institute Genomics Platform"/>
            <consortium name="The Broad Institute Genome Sequencing Center for Infectious Disease"/>
            <person name="Wu L."/>
            <person name="Ma J."/>
        </authorList>
    </citation>
    <scope>NUCLEOTIDE SEQUENCE [LARGE SCALE GENOMIC DNA]</scope>
    <source>
        <strain evidence="9">WYCCWR 12678</strain>
    </source>
</reference>
<evidence type="ECO:0000256" key="5">
    <source>
        <dbReference type="ARBA" id="ARBA00023235"/>
    </source>
</evidence>
<organism evidence="8 9">
    <name type="scientific">Effusibacillus consociatus</name>
    <dbReference type="NCBI Taxonomy" id="1117041"/>
    <lineage>
        <taxon>Bacteria</taxon>
        <taxon>Bacillati</taxon>
        <taxon>Bacillota</taxon>
        <taxon>Bacilli</taxon>
        <taxon>Bacillales</taxon>
        <taxon>Alicyclobacillaceae</taxon>
        <taxon>Effusibacillus</taxon>
    </lineage>
</organism>
<dbReference type="Pfam" id="PF01642">
    <property type="entry name" value="MM_CoA_mutase"/>
    <property type="match status" value="1"/>
</dbReference>
<dbReference type="InterPro" id="IPR058549">
    <property type="entry name" value="MeMalonylCoA_mutase_a/b_site"/>
</dbReference>
<name>A0ABV9QAP2_9BACL</name>
<proteinExistence type="inferred from homology"/>
<dbReference type="PANTHER" id="PTHR48101">
    <property type="entry name" value="METHYLMALONYL-COA MUTASE, MITOCHONDRIAL-RELATED"/>
    <property type="match status" value="1"/>
</dbReference>
<protein>
    <recommendedName>
        <fullName evidence="3">methylmalonyl-CoA mutase</fullName>
        <ecNumber evidence="3">5.4.99.2</ecNumber>
    </recommendedName>
</protein>
<evidence type="ECO:0000256" key="6">
    <source>
        <dbReference type="ARBA" id="ARBA00023285"/>
    </source>
</evidence>
<evidence type="ECO:0000256" key="4">
    <source>
        <dbReference type="ARBA" id="ARBA00022628"/>
    </source>
</evidence>
<keyword evidence="4" id="KW-0846">Cobalamin</keyword>
<evidence type="ECO:0000313" key="9">
    <source>
        <dbReference type="Proteomes" id="UP001596002"/>
    </source>
</evidence>
<dbReference type="EMBL" id="JBHSHC010000142">
    <property type="protein sequence ID" value="MFC4769700.1"/>
    <property type="molecule type" value="Genomic_DNA"/>
</dbReference>
<comment type="caution">
    <text evidence="8">The sequence shown here is derived from an EMBL/GenBank/DDBJ whole genome shotgun (WGS) entry which is preliminary data.</text>
</comment>
<dbReference type="PANTHER" id="PTHR48101:SF4">
    <property type="entry name" value="METHYLMALONYL-COA MUTASE, MITOCHONDRIAL"/>
    <property type="match status" value="1"/>
</dbReference>
<dbReference type="PROSITE" id="PS00544">
    <property type="entry name" value="METMALONYL_COA_MUTASE"/>
    <property type="match status" value="1"/>
</dbReference>
<dbReference type="InterPro" id="IPR006099">
    <property type="entry name" value="MeMalonylCoA_mutase_a/b_cat"/>
</dbReference>
<gene>
    <name evidence="8" type="ORF">ACFO8Q_20520</name>
</gene>
<keyword evidence="5" id="KW-0413">Isomerase</keyword>
<dbReference type="Gene3D" id="3.40.50.280">
    <property type="entry name" value="Cobalamin-binding domain"/>
    <property type="match status" value="1"/>
</dbReference>
<evidence type="ECO:0000256" key="3">
    <source>
        <dbReference type="ARBA" id="ARBA00012398"/>
    </source>
</evidence>
<dbReference type="Proteomes" id="UP001596002">
    <property type="component" value="Unassembled WGS sequence"/>
</dbReference>
<dbReference type="InterPro" id="IPR006098">
    <property type="entry name" value="MMCoA_mutase_a_cat"/>
</dbReference>
<dbReference type="Gene3D" id="3.20.20.240">
    <property type="entry name" value="Methylmalonyl-CoA mutase"/>
    <property type="match status" value="1"/>
</dbReference>
<dbReference type="InterPro" id="IPR016176">
    <property type="entry name" value="Cbl-dep_enz_cat"/>
</dbReference>
<dbReference type="EC" id="5.4.99.2" evidence="3"/>
<keyword evidence="6" id="KW-0170">Cobalt</keyword>
<evidence type="ECO:0000256" key="2">
    <source>
        <dbReference type="ARBA" id="ARBA00008465"/>
    </source>
</evidence>
<comment type="similarity">
    <text evidence="2">Belongs to the methylmalonyl-CoA mutase family.</text>
</comment>
<feature type="domain" description="Methylmalonyl-CoA mutase alpha/beta chain catalytic" evidence="7">
    <location>
        <begin position="52"/>
        <end position="553"/>
    </location>
</feature>
<evidence type="ECO:0000256" key="1">
    <source>
        <dbReference type="ARBA" id="ARBA00001922"/>
    </source>
</evidence>